<evidence type="ECO:0000256" key="1">
    <source>
        <dbReference type="SAM" id="MobiDB-lite"/>
    </source>
</evidence>
<protein>
    <submittedName>
        <fullName evidence="2">Uncharacterized protein</fullName>
    </submittedName>
</protein>
<evidence type="ECO:0000313" key="2">
    <source>
        <dbReference type="EMBL" id="KAH7263225.1"/>
    </source>
</evidence>
<name>A0A8K0SAM9_9HYPO</name>
<dbReference type="EMBL" id="JAGPXF010000001">
    <property type="protein sequence ID" value="KAH7263225.1"/>
    <property type="molecule type" value="Genomic_DNA"/>
</dbReference>
<comment type="caution">
    <text evidence="2">The sequence shown here is derived from an EMBL/GenBank/DDBJ whole genome shotgun (WGS) entry which is preliminary data.</text>
</comment>
<dbReference type="AlphaFoldDB" id="A0A8K0SAM9"/>
<keyword evidence="3" id="KW-1185">Reference proteome</keyword>
<evidence type="ECO:0000313" key="3">
    <source>
        <dbReference type="Proteomes" id="UP000813427"/>
    </source>
</evidence>
<accession>A0A8K0SAM9</accession>
<proteinExistence type="predicted"/>
<feature type="region of interest" description="Disordered" evidence="1">
    <location>
        <begin position="269"/>
        <end position="308"/>
    </location>
</feature>
<gene>
    <name evidence="2" type="ORF">BKA59DRAFT_48306</name>
</gene>
<dbReference type="OrthoDB" id="5093197at2759"/>
<reference evidence="2" key="1">
    <citation type="journal article" date="2021" name="Nat. Commun.">
        <title>Genetic determinants of endophytism in the Arabidopsis root mycobiome.</title>
        <authorList>
            <person name="Mesny F."/>
            <person name="Miyauchi S."/>
            <person name="Thiergart T."/>
            <person name="Pickel B."/>
            <person name="Atanasova L."/>
            <person name="Karlsson M."/>
            <person name="Huettel B."/>
            <person name="Barry K.W."/>
            <person name="Haridas S."/>
            <person name="Chen C."/>
            <person name="Bauer D."/>
            <person name="Andreopoulos W."/>
            <person name="Pangilinan J."/>
            <person name="LaButti K."/>
            <person name="Riley R."/>
            <person name="Lipzen A."/>
            <person name="Clum A."/>
            <person name="Drula E."/>
            <person name="Henrissat B."/>
            <person name="Kohler A."/>
            <person name="Grigoriev I.V."/>
            <person name="Martin F.M."/>
            <person name="Hacquard S."/>
        </authorList>
    </citation>
    <scope>NUCLEOTIDE SEQUENCE</scope>
    <source>
        <strain evidence="2">MPI-SDFR-AT-0068</strain>
    </source>
</reference>
<organism evidence="2 3">
    <name type="scientific">Fusarium tricinctum</name>
    <dbReference type="NCBI Taxonomy" id="61284"/>
    <lineage>
        <taxon>Eukaryota</taxon>
        <taxon>Fungi</taxon>
        <taxon>Dikarya</taxon>
        <taxon>Ascomycota</taxon>
        <taxon>Pezizomycotina</taxon>
        <taxon>Sordariomycetes</taxon>
        <taxon>Hypocreomycetidae</taxon>
        <taxon>Hypocreales</taxon>
        <taxon>Nectriaceae</taxon>
        <taxon>Fusarium</taxon>
        <taxon>Fusarium tricinctum species complex</taxon>
    </lineage>
</organism>
<dbReference type="Proteomes" id="UP000813427">
    <property type="component" value="Unassembled WGS sequence"/>
</dbReference>
<sequence>MSENCCSPSPILSGVIRELDPNAPPAAPLDLLSTVPFLFAQRREKLRLEKLAREDVLLEAQYAAARAAGRENERKQQELEAEWERLQSIDLLPPVRVKDMRPSSDEVDALMDREIAKVVKGPGLKRAKDETEKQYDKRMTALELRLAKIQWVEVSRRFAAPPQYVEGFPTNLVNVHRHVRPIDPVFNGEMFDCLQCKAKGKRCSRNSEDSQRCERCRRDGHFCLVKRRAGKYDYVVRTWKFAETPLRVALEDEIRKWLKRLARKGKVTGIQPLPAWPEKQEPNDTADQDDTPKKWQGFLKGSAKRELK</sequence>